<dbReference type="EMBL" id="JAWDGP010006142">
    <property type="protein sequence ID" value="KAK3746476.1"/>
    <property type="molecule type" value="Genomic_DNA"/>
</dbReference>
<proteinExistence type="predicted"/>
<evidence type="ECO:0000313" key="1">
    <source>
        <dbReference type="EMBL" id="KAK3746476.1"/>
    </source>
</evidence>
<keyword evidence="2" id="KW-1185">Reference proteome</keyword>
<accession>A0AAE0YIE1</accession>
<protein>
    <submittedName>
        <fullName evidence="1">Uncharacterized protein</fullName>
    </submittedName>
</protein>
<sequence>MNRANSPGPDLHYTRSLSLEGDMDINYELEGQSRWPLKIVIFPYTTYTVEAGVPLYKLNLVSNEVPSKFTRILALVWVEIKQSRDNFA</sequence>
<dbReference type="AlphaFoldDB" id="A0AAE0YIE1"/>
<dbReference type="Proteomes" id="UP001283361">
    <property type="component" value="Unassembled WGS sequence"/>
</dbReference>
<comment type="caution">
    <text evidence="1">The sequence shown here is derived from an EMBL/GenBank/DDBJ whole genome shotgun (WGS) entry which is preliminary data.</text>
</comment>
<evidence type="ECO:0000313" key="2">
    <source>
        <dbReference type="Proteomes" id="UP001283361"/>
    </source>
</evidence>
<organism evidence="1 2">
    <name type="scientific">Elysia crispata</name>
    <name type="common">lettuce slug</name>
    <dbReference type="NCBI Taxonomy" id="231223"/>
    <lineage>
        <taxon>Eukaryota</taxon>
        <taxon>Metazoa</taxon>
        <taxon>Spiralia</taxon>
        <taxon>Lophotrochozoa</taxon>
        <taxon>Mollusca</taxon>
        <taxon>Gastropoda</taxon>
        <taxon>Heterobranchia</taxon>
        <taxon>Euthyneura</taxon>
        <taxon>Panpulmonata</taxon>
        <taxon>Sacoglossa</taxon>
        <taxon>Placobranchoidea</taxon>
        <taxon>Plakobranchidae</taxon>
        <taxon>Elysia</taxon>
    </lineage>
</organism>
<gene>
    <name evidence="1" type="ORF">RRG08_017484</name>
</gene>
<name>A0AAE0YIE1_9GAST</name>
<reference evidence="1" key="1">
    <citation type="journal article" date="2023" name="G3 (Bethesda)">
        <title>A reference genome for the long-term kleptoplast-retaining sea slug Elysia crispata morphotype clarki.</title>
        <authorList>
            <person name="Eastman K.E."/>
            <person name="Pendleton A.L."/>
            <person name="Shaikh M.A."/>
            <person name="Suttiyut T."/>
            <person name="Ogas R."/>
            <person name="Tomko P."/>
            <person name="Gavelis G."/>
            <person name="Widhalm J.R."/>
            <person name="Wisecaver J.H."/>
        </authorList>
    </citation>
    <scope>NUCLEOTIDE SEQUENCE</scope>
    <source>
        <strain evidence="1">ECLA1</strain>
    </source>
</reference>